<gene>
    <name evidence="1" type="ORF">POTOM_013043</name>
</gene>
<name>A0A8X8D6K0_POPTO</name>
<dbReference type="InterPro" id="IPR003340">
    <property type="entry name" value="B3_DNA-bd"/>
</dbReference>
<protein>
    <recommendedName>
        <fullName evidence="3">TF-B3 domain-containing protein</fullName>
    </recommendedName>
</protein>
<dbReference type="EMBL" id="JAAWWB010000006">
    <property type="protein sequence ID" value="KAG6780189.1"/>
    <property type="molecule type" value="Genomic_DNA"/>
</dbReference>
<dbReference type="Proteomes" id="UP000886885">
    <property type="component" value="Chromosome 3D"/>
</dbReference>
<accession>A0A8X8D6K0</accession>
<evidence type="ECO:0000313" key="1">
    <source>
        <dbReference type="EMBL" id="KAG6780189.1"/>
    </source>
</evidence>
<dbReference type="AlphaFoldDB" id="A0A8X8D6K0"/>
<sequence>MEIFTKQLTPVDFGSGLMLPPRSNLKPLQNLQGTIELSTIVESAAGTRLPEPVTIQCSTTRGSLVFKRGWYDIAREVGLKSGDTVTFYQEVNGGAQFKLKSGLVHAPPMGQMHGWLDRRLLLSSFLSTPAVSPTTVMAGRSARCDGVCWWRPVLLRPSEEMKTTQLKNTTGAAAMFSQEMSWLPLLEVDVGVALGKIWPGDLAAGT</sequence>
<evidence type="ECO:0000313" key="2">
    <source>
        <dbReference type="Proteomes" id="UP000886885"/>
    </source>
</evidence>
<proteinExistence type="predicted"/>
<dbReference type="GO" id="GO:0003677">
    <property type="term" value="F:DNA binding"/>
    <property type="evidence" value="ECO:0007669"/>
    <property type="project" value="InterPro"/>
</dbReference>
<comment type="caution">
    <text evidence="1">The sequence shown here is derived from an EMBL/GenBank/DDBJ whole genome shotgun (WGS) entry which is preliminary data.</text>
</comment>
<organism evidence="1 2">
    <name type="scientific">Populus tomentosa</name>
    <name type="common">Chinese white poplar</name>
    <dbReference type="NCBI Taxonomy" id="118781"/>
    <lineage>
        <taxon>Eukaryota</taxon>
        <taxon>Viridiplantae</taxon>
        <taxon>Streptophyta</taxon>
        <taxon>Embryophyta</taxon>
        <taxon>Tracheophyta</taxon>
        <taxon>Spermatophyta</taxon>
        <taxon>Magnoliopsida</taxon>
        <taxon>eudicotyledons</taxon>
        <taxon>Gunneridae</taxon>
        <taxon>Pentapetalae</taxon>
        <taxon>rosids</taxon>
        <taxon>fabids</taxon>
        <taxon>Malpighiales</taxon>
        <taxon>Salicaceae</taxon>
        <taxon>Saliceae</taxon>
        <taxon>Populus</taxon>
    </lineage>
</organism>
<evidence type="ECO:0008006" key="3">
    <source>
        <dbReference type="Google" id="ProtNLM"/>
    </source>
</evidence>
<keyword evidence="2" id="KW-1185">Reference proteome</keyword>
<reference evidence="1" key="1">
    <citation type="journal article" date="2020" name="bioRxiv">
        <title>Hybrid origin of Populus tomentosa Carr. identified through genome sequencing and phylogenomic analysis.</title>
        <authorList>
            <person name="An X."/>
            <person name="Gao K."/>
            <person name="Chen Z."/>
            <person name="Li J."/>
            <person name="Yang X."/>
            <person name="Yang X."/>
            <person name="Zhou J."/>
            <person name="Guo T."/>
            <person name="Zhao T."/>
            <person name="Huang S."/>
            <person name="Miao D."/>
            <person name="Khan W.U."/>
            <person name="Rao P."/>
            <person name="Ye M."/>
            <person name="Lei B."/>
            <person name="Liao W."/>
            <person name="Wang J."/>
            <person name="Ji L."/>
            <person name="Li Y."/>
            <person name="Guo B."/>
            <person name="Mustafa N.S."/>
            <person name="Li S."/>
            <person name="Yun Q."/>
            <person name="Keller S.R."/>
            <person name="Mao J."/>
            <person name="Zhang R."/>
            <person name="Strauss S.H."/>
        </authorList>
    </citation>
    <scope>NUCLEOTIDE SEQUENCE</scope>
    <source>
        <strain evidence="1">GM15</strain>
        <tissue evidence="1">Leaf</tissue>
    </source>
</reference>
<dbReference type="CDD" id="cd10017">
    <property type="entry name" value="B3_DNA"/>
    <property type="match status" value="1"/>
</dbReference>